<evidence type="ECO:0000256" key="3">
    <source>
        <dbReference type="ARBA" id="ARBA00022692"/>
    </source>
</evidence>
<keyword evidence="3 6" id="KW-0812">Transmembrane</keyword>
<dbReference type="Proteomes" id="UP000232323">
    <property type="component" value="Unassembled WGS sequence"/>
</dbReference>
<proteinExistence type="inferred from homology"/>
<feature type="domain" description="EamA" evidence="7">
    <location>
        <begin position="48"/>
        <end position="179"/>
    </location>
</feature>
<comment type="caution">
    <text evidence="8">The sequence shown here is derived from an EMBL/GenBank/DDBJ whole genome shotgun (WGS) entry which is preliminary data.</text>
</comment>
<organism evidence="8 9">
    <name type="scientific">Chlamydomonas eustigma</name>
    <dbReference type="NCBI Taxonomy" id="1157962"/>
    <lineage>
        <taxon>Eukaryota</taxon>
        <taxon>Viridiplantae</taxon>
        <taxon>Chlorophyta</taxon>
        <taxon>core chlorophytes</taxon>
        <taxon>Chlorophyceae</taxon>
        <taxon>CS clade</taxon>
        <taxon>Chlamydomonadales</taxon>
        <taxon>Chlamydomonadaceae</taxon>
        <taxon>Chlamydomonas</taxon>
    </lineage>
</organism>
<keyword evidence="5 6" id="KW-0472">Membrane</keyword>
<feature type="transmembrane region" description="Helical" evidence="6">
    <location>
        <begin position="266"/>
        <end position="283"/>
    </location>
</feature>
<evidence type="ECO:0000256" key="6">
    <source>
        <dbReference type="SAM" id="Phobius"/>
    </source>
</evidence>
<evidence type="ECO:0000313" key="9">
    <source>
        <dbReference type="Proteomes" id="UP000232323"/>
    </source>
</evidence>
<name>A0A250XMF6_9CHLO</name>
<sequence length="545" mass="58479">MGLNPAVTTEVSHQTLSTEVSTLQDKSPSFWATLIHQKSSVCKIVWDSGSLCSLIAAFAFAVNSLLVKFLGERVPTTEIVLIRSLISILLCAYTAYLGKVKPFYGYFKHMHLLFLRGCFGAASMQTFYLAIYMLPLADAVTFFFLSPTITAVAAWLILREGLGFVGASGVAVSLGGLIVQTQPPFIFGSSSDGDSAWDHQRKMGTLFGLISAACAAGAFVTIRQIGSREPALVLTAWFHSVSLASCIIPISIGYPAPVVVPSAGDSGILLGIAVTSFVGQAILSRGFQLQSAAKASTINLTQLVWSYLFSLVFLHASFSWLGILGSALIAAGAIMVTFRIKTNMSAATDSSSFTKNHVSKEEVNIDVIEDGESDSTLLREQVGGRALPRYNSAPADASCIKKVGHQHFSADDDDAEDLENAPLLGSWRDDSSRVALNYPLGAEKCLNPTSLMPAKEDITGNEDAHAQARRNLVVDSAFGMSHFDPSPENARLCSETSLSVRERYAHSCPLTLEDLSCSPPLPNADKSFVDNACLLSEDHRSCNQP</sequence>
<evidence type="ECO:0000313" key="8">
    <source>
        <dbReference type="EMBL" id="GAX84291.1"/>
    </source>
</evidence>
<protein>
    <recommendedName>
        <fullName evidence="7">EamA domain-containing protein</fullName>
    </recommendedName>
</protein>
<feature type="domain" description="EamA" evidence="7">
    <location>
        <begin position="203"/>
        <end position="337"/>
    </location>
</feature>
<evidence type="ECO:0000259" key="7">
    <source>
        <dbReference type="Pfam" id="PF00892"/>
    </source>
</evidence>
<evidence type="ECO:0000256" key="1">
    <source>
        <dbReference type="ARBA" id="ARBA00004141"/>
    </source>
</evidence>
<dbReference type="GO" id="GO:0016020">
    <property type="term" value="C:membrane"/>
    <property type="evidence" value="ECO:0007669"/>
    <property type="project" value="UniProtKB-SubCell"/>
</dbReference>
<feature type="transmembrane region" description="Helical" evidence="6">
    <location>
        <begin position="203"/>
        <end position="222"/>
    </location>
</feature>
<dbReference type="EMBL" id="BEGY01000121">
    <property type="protein sequence ID" value="GAX84291.1"/>
    <property type="molecule type" value="Genomic_DNA"/>
</dbReference>
<dbReference type="Pfam" id="PF00892">
    <property type="entry name" value="EamA"/>
    <property type="match status" value="2"/>
</dbReference>
<comment type="subcellular location">
    <subcellularLocation>
        <location evidence="1">Membrane</location>
        <topology evidence="1">Multi-pass membrane protein</topology>
    </subcellularLocation>
</comment>
<feature type="transmembrane region" description="Helical" evidence="6">
    <location>
        <begin position="139"/>
        <end position="157"/>
    </location>
</feature>
<evidence type="ECO:0000256" key="5">
    <source>
        <dbReference type="ARBA" id="ARBA00023136"/>
    </source>
</evidence>
<accession>A0A250XMF6</accession>
<dbReference type="OrthoDB" id="306876at2759"/>
<dbReference type="InterPro" id="IPR000620">
    <property type="entry name" value="EamA_dom"/>
</dbReference>
<evidence type="ECO:0000256" key="4">
    <source>
        <dbReference type="ARBA" id="ARBA00022989"/>
    </source>
</evidence>
<feature type="transmembrane region" description="Helical" evidence="6">
    <location>
        <begin position="234"/>
        <end position="254"/>
    </location>
</feature>
<dbReference type="InterPro" id="IPR037185">
    <property type="entry name" value="EmrE-like"/>
</dbReference>
<dbReference type="PANTHER" id="PTHR22911:SF6">
    <property type="entry name" value="SOLUTE CARRIER FAMILY 35 MEMBER G1"/>
    <property type="match status" value="1"/>
</dbReference>
<dbReference type="AlphaFoldDB" id="A0A250XMF6"/>
<feature type="transmembrane region" description="Helical" evidence="6">
    <location>
        <begin position="110"/>
        <end position="133"/>
    </location>
</feature>
<feature type="transmembrane region" description="Helical" evidence="6">
    <location>
        <begin position="44"/>
        <end position="67"/>
    </location>
</feature>
<gene>
    <name evidence="8" type="ORF">CEUSTIGMA_g11713.t1</name>
</gene>
<evidence type="ECO:0000256" key="2">
    <source>
        <dbReference type="ARBA" id="ARBA00007635"/>
    </source>
</evidence>
<reference evidence="8 9" key="1">
    <citation type="submission" date="2017-08" db="EMBL/GenBank/DDBJ databases">
        <title>Acidophilic green algal genome provides insights into adaptation to an acidic environment.</title>
        <authorList>
            <person name="Hirooka S."/>
            <person name="Hirose Y."/>
            <person name="Kanesaki Y."/>
            <person name="Higuchi S."/>
            <person name="Fujiwara T."/>
            <person name="Onuma R."/>
            <person name="Era A."/>
            <person name="Ohbayashi R."/>
            <person name="Uzuka A."/>
            <person name="Nozaki H."/>
            <person name="Yoshikawa H."/>
            <person name="Miyagishima S.Y."/>
        </authorList>
    </citation>
    <scope>NUCLEOTIDE SEQUENCE [LARGE SCALE GENOMIC DNA]</scope>
    <source>
        <strain evidence="8 9">NIES-2499</strain>
    </source>
</reference>
<dbReference type="SUPFAM" id="SSF103481">
    <property type="entry name" value="Multidrug resistance efflux transporter EmrE"/>
    <property type="match status" value="2"/>
</dbReference>
<comment type="similarity">
    <text evidence="2">Belongs to the drug/metabolite transporter (DMT) superfamily. Plant drug/metabolite exporter (P-DME) (TC 2.A.7.4) family.</text>
</comment>
<dbReference type="PANTHER" id="PTHR22911">
    <property type="entry name" value="ACYL-MALONYL CONDENSING ENZYME-RELATED"/>
    <property type="match status" value="1"/>
</dbReference>
<keyword evidence="9" id="KW-1185">Reference proteome</keyword>
<feature type="transmembrane region" description="Helical" evidence="6">
    <location>
        <begin position="79"/>
        <end position="98"/>
    </location>
</feature>
<keyword evidence="4 6" id="KW-1133">Transmembrane helix</keyword>